<organism evidence="3 4">
    <name type="scientific">Pedobacter xixiisoli</name>
    <dbReference type="NCBI Taxonomy" id="1476464"/>
    <lineage>
        <taxon>Bacteria</taxon>
        <taxon>Pseudomonadati</taxon>
        <taxon>Bacteroidota</taxon>
        <taxon>Sphingobacteriia</taxon>
        <taxon>Sphingobacteriales</taxon>
        <taxon>Sphingobacteriaceae</taxon>
        <taxon>Pedobacter</taxon>
    </lineage>
</organism>
<dbReference type="SUPFAM" id="SSF51556">
    <property type="entry name" value="Metallo-dependent hydrolases"/>
    <property type="match status" value="1"/>
</dbReference>
<dbReference type="Pfam" id="PF04909">
    <property type="entry name" value="Amidohydro_2"/>
    <property type="match status" value="1"/>
</dbReference>
<proteinExistence type="inferred from homology"/>
<dbReference type="AlphaFoldDB" id="A0A285ZR71"/>
<comment type="similarity">
    <text evidence="1">Belongs to the metallo-dependent hydrolases superfamily.</text>
</comment>
<dbReference type="InterPro" id="IPR052350">
    <property type="entry name" value="Metallo-dep_Lactonases"/>
</dbReference>
<evidence type="ECO:0000256" key="1">
    <source>
        <dbReference type="ARBA" id="ARBA00038310"/>
    </source>
</evidence>
<dbReference type="RefSeq" id="WP_097128312.1">
    <property type="nucleotide sequence ID" value="NZ_OCMT01000001.1"/>
</dbReference>
<sequence>MIDSHVHFWKYHPVKEAWITEKMKAIQADFLPDQLQLELMENGIEGCVAVQADQSEQETEFLLSLATEYDFIKGVVGWIDLRGENLPDRLAAFSKYKKLKGWRHIAQSEPDGFLLDPSFLRGIAELKNYRHTYDIVIVRNQLKEAISLVNKFPEQRFILDHIAKPDIKDNNGDIAWQEGISLLAKHKNLYCKVSGMVTEADWYNWKNEDMKFYLDTVFENFSIDKLMFGSDWPVCTLAASYRETKQVVEDYISQLTVLQRKAIFESNAKECYQL</sequence>
<dbReference type="InterPro" id="IPR006680">
    <property type="entry name" value="Amidohydro-rel"/>
</dbReference>
<dbReference type="GO" id="GO:0016787">
    <property type="term" value="F:hydrolase activity"/>
    <property type="evidence" value="ECO:0007669"/>
    <property type="project" value="InterPro"/>
</dbReference>
<dbReference type="InterPro" id="IPR032466">
    <property type="entry name" value="Metal_Hydrolase"/>
</dbReference>
<dbReference type="EMBL" id="OCMT01000001">
    <property type="protein sequence ID" value="SOD12118.1"/>
    <property type="molecule type" value="Genomic_DNA"/>
</dbReference>
<evidence type="ECO:0000313" key="4">
    <source>
        <dbReference type="Proteomes" id="UP000219281"/>
    </source>
</evidence>
<dbReference type="Gene3D" id="3.20.20.140">
    <property type="entry name" value="Metal-dependent hydrolases"/>
    <property type="match status" value="1"/>
</dbReference>
<dbReference type="Proteomes" id="UP000219281">
    <property type="component" value="Unassembled WGS sequence"/>
</dbReference>
<reference evidence="4" key="1">
    <citation type="submission" date="2017-09" db="EMBL/GenBank/DDBJ databases">
        <authorList>
            <person name="Varghese N."/>
            <person name="Submissions S."/>
        </authorList>
    </citation>
    <scope>NUCLEOTIDE SEQUENCE [LARGE SCALE GENOMIC DNA]</scope>
    <source>
        <strain evidence="4">CGMCC 1.12803</strain>
    </source>
</reference>
<evidence type="ECO:0000313" key="3">
    <source>
        <dbReference type="EMBL" id="SOD12118.1"/>
    </source>
</evidence>
<dbReference type="OrthoDB" id="5450317at2"/>
<feature type="domain" description="Amidohydrolase-related" evidence="2">
    <location>
        <begin position="2"/>
        <end position="273"/>
    </location>
</feature>
<accession>A0A285ZR71</accession>
<gene>
    <name evidence="3" type="ORF">SAMN06297358_0503</name>
</gene>
<keyword evidence="4" id="KW-1185">Reference proteome</keyword>
<dbReference type="PANTHER" id="PTHR43569">
    <property type="entry name" value="AMIDOHYDROLASE"/>
    <property type="match status" value="1"/>
</dbReference>
<name>A0A285ZR71_9SPHI</name>
<dbReference type="PANTHER" id="PTHR43569:SF2">
    <property type="entry name" value="AMIDOHYDROLASE-RELATED DOMAIN-CONTAINING PROTEIN"/>
    <property type="match status" value="1"/>
</dbReference>
<protein>
    <submittedName>
        <fullName evidence="3">L-fuconolactonase</fullName>
    </submittedName>
</protein>
<evidence type="ECO:0000259" key="2">
    <source>
        <dbReference type="Pfam" id="PF04909"/>
    </source>
</evidence>